<dbReference type="GO" id="GO:0007264">
    <property type="term" value="P:small GTPase-mediated signal transduction"/>
    <property type="evidence" value="ECO:0007669"/>
    <property type="project" value="InterPro"/>
</dbReference>
<dbReference type="GO" id="GO:0015031">
    <property type="term" value="P:protein transport"/>
    <property type="evidence" value="ECO:0007669"/>
    <property type="project" value="UniProtKB-KW"/>
</dbReference>
<dbReference type="AlphaFoldDB" id="E3NSQ8"/>
<keyword evidence="1" id="KW-0813">Transport</keyword>
<dbReference type="SUPFAM" id="SSF51316">
    <property type="entry name" value="Mss4-like"/>
    <property type="match status" value="1"/>
</dbReference>
<protein>
    <recommendedName>
        <fullName evidence="6">Mediator complex subunit 9</fullName>
    </recommendedName>
</protein>
<dbReference type="STRING" id="31234.E3NSQ8"/>
<dbReference type="OrthoDB" id="30840at2759"/>
<evidence type="ECO:0000256" key="3">
    <source>
        <dbReference type="ARBA" id="ARBA00022927"/>
    </source>
</evidence>
<dbReference type="InterPro" id="IPR011323">
    <property type="entry name" value="Mss4/transl-control_tumour"/>
</dbReference>
<dbReference type="PROSITE" id="PS51796">
    <property type="entry name" value="MSS4"/>
    <property type="match status" value="1"/>
</dbReference>
<dbReference type="InterPro" id="IPR011057">
    <property type="entry name" value="Mss4-like_sf"/>
</dbReference>
<dbReference type="Pfam" id="PF04421">
    <property type="entry name" value="Mss4"/>
    <property type="match status" value="1"/>
</dbReference>
<evidence type="ECO:0000313" key="4">
    <source>
        <dbReference type="EMBL" id="EFP13610.1"/>
    </source>
</evidence>
<dbReference type="PANTHER" id="PTHR13276">
    <property type="entry name" value="GUANINE NUCLEOTIDE EXCHANGE FACTOR MSS4"/>
    <property type="match status" value="1"/>
</dbReference>
<evidence type="ECO:0000256" key="1">
    <source>
        <dbReference type="ARBA" id="ARBA00022448"/>
    </source>
</evidence>
<dbReference type="GO" id="GO:0005085">
    <property type="term" value="F:guanyl-nucleotide exchange factor activity"/>
    <property type="evidence" value="ECO:0007669"/>
    <property type="project" value="UniProtKB-KW"/>
</dbReference>
<keyword evidence="5" id="KW-1185">Reference proteome</keyword>
<organism evidence="5">
    <name type="scientific">Caenorhabditis remanei</name>
    <name type="common">Caenorhabditis vulgaris</name>
    <dbReference type="NCBI Taxonomy" id="31234"/>
    <lineage>
        <taxon>Eukaryota</taxon>
        <taxon>Metazoa</taxon>
        <taxon>Ecdysozoa</taxon>
        <taxon>Nematoda</taxon>
        <taxon>Chromadorea</taxon>
        <taxon>Rhabditida</taxon>
        <taxon>Rhabditina</taxon>
        <taxon>Rhabditomorpha</taxon>
        <taxon>Rhabditoidea</taxon>
        <taxon>Rhabditidae</taxon>
        <taxon>Peloderinae</taxon>
        <taxon>Caenorhabditis</taxon>
    </lineage>
</organism>
<proteinExistence type="predicted"/>
<accession>E3NSQ8</accession>
<name>E3NSQ8_CAERE</name>
<dbReference type="InterPro" id="IPR007515">
    <property type="entry name" value="Mss4"/>
</dbReference>
<dbReference type="InParanoid" id="E3NSQ8"/>
<dbReference type="Gene3D" id="2.170.150.10">
    <property type="entry name" value="Metal Binding Protein, Guanine Nucleotide Exchange Factor, Chain A"/>
    <property type="match status" value="1"/>
</dbReference>
<gene>
    <name evidence="4" type="ORF">CRE_13207</name>
</gene>
<dbReference type="Proteomes" id="UP000008281">
    <property type="component" value="Unassembled WGS sequence"/>
</dbReference>
<evidence type="ECO:0000256" key="2">
    <source>
        <dbReference type="ARBA" id="ARBA00022658"/>
    </source>
</evidence>
<dbReference type="GO" id="GO:0005829">
    <property type="term" value="C:cytosol"/>
    <property type="evidence" value="ECO:0007669"/>
    <property type="project" value="TreeGrafter"/>
</dbReference>
<sequence>MSSSSKETPKPTAEGYLNKLYTDLYHLVNSVEKGSGSELTVRLRNVESDIANFKETLKAIPDIGVEEGKQRRQIAALYKQIEIKDELLESLSTFSLEENPTKSPVNSPVVEARTNENTLICKICQTVVILKNMTTEWLDEERDLPLPRQKKGIEYTQTEPVHGYFGVKDIFAFENVGFTRSSEGKRYLVCGECEQGPVGFVDPATEMNYITPNRLAELPATTTSVKN</sequence>
<dbReference type="OMA" id="EIINSWW"/>
<dbReference type="HOGENOM" id="CLU_1322223_0_0_1"/>
<keyword evidence="2" id="KW-0344">Guanine-nucleotide releasing factor</keyword>
<dbReference type="GO" id="GO:0008270">
    <property type="term" value="F:zinc ion binding"/>
    <property type="evidence" value="ECO:0007669"/>
    <property type="project" value="TreeGrafter"/>
</dbReference>
<evidence type="ECO:0000313" key="5">
    <source>
        <dbReference type="Proteomes" id="UP000008281"/>
    </source>
</evidence>
<dbReference type="FunFam" id="2.170.150.10:FF:000005">
    <property type="entry name" value="Guanine nucleotide exchange factor MSS4"/>
    <property type="match status" value="1"/>
</dbReference>
<dbReference type="EMBL" id="DS270020">
    <property type="protein sequence ID" value="EFP13610.1"/>
    <property type="molecule type" value="Genomic_DNA"/>
</dbReference>
<dbReference type="GO" id="GO:0016020">
    <property type="term" value="C:membrane"/>
    <property type="evidence" value="ECO:0007669"/>
    <property type="project" value="TreeGrafter"/>
</dbReference>
<reference evidence="4" key="1">
    <citation type="submission" date="2007-07" db="EMBL/GenBank/DDBJ databases">
        <title>PCAP assembly of the Caenorhabditis remanei genome.</title>
        <authorList>
            <consortium name="The Caenorhabditis remanei Sequencing Consortium"/>
            <person name="Wilson R.K."/>
        </authorList>
    </citation>
    <scope>NUCLEOTIDE SEQUENCE [LARGE SCALE GENOMIC DNA]</scope>
    <source>
        <strain evidence="4">PB4641</strain>
    </source>
</reference>
<keyword evidence="3" id="KW-0653">Protein transport</keyword>
<dbReference type="eggNOG" id="KOG4113">
    <property type="taxonomic scope" value="Eukaryota"/>
</dbReference>
<dbReference type="FunCoup" id="E3NSQ8">
    <property type="interactions" value="238"/>
</dbReference>
<dbReference type="GO" id="GO:0006892">
    <property type="term" value="P:post-Golgi vesicle-mediated transport"/>
    <property type="evidence" value="ECO:0007669"/>
    <property type="project" value="TreeGrafter"/>
</dbReference>
<dbReference type="PANTHER" id="PTHR13276:SF0">
    <property type="entry name" value="GUANINE NUCLEOTIDE EXCHANGE FACTOR MSS4"/>
    <property type="match status" value="1"/>
</dbReference>
<evidence type="ECO:0008006" key="6">
    <source>
        <dbReference type="Google" id="ProtNLM"/>
    </source>
</evidence>